<evidence type="ECO:0000313" key="3">
    <source>
        <dbReference type="Proteomes" id="UP000237966"/>
    </source>
</evidence>
<name>A0A2S5Y5U6_9MICO</name>
<organism evidence="2 3">
    <name type="scientific">Rathayibacter toxicus</name>
    <dbReference type="NCBI Taxonomy" id="145458"/>
    <lineage>
        <taxon>Bacteria</taxon>
        <taxon>Bacillati</taxon>
        <taxon>Actinomycetota</taxon>
        <taxon>Actinomycetes</taxon>
        <taxon>Micrococcales</taxon>
        <taxon>Microbacteriaceae</taxon>
        <taxon>Rathayibacter</taxon>
    </lineage>
</organism>
<feature type="domain" description="Beta-ketoacyl synthase-like N-terminal" evidence="1">
    <location>
        <begin position="32"/>
        <end position="112"/>
    </location>
</feature>
<dbReference type="GeneID" id="93666881"/>
<reference evidence="2 3" key="1">
    <citation type="submission" date="2018-02" db="EMBL/GenBank/DDBJ databases">
        <title>Bacteriophage NCPPB3778 and a type I-E CRISPR drive the evolution of the US Biological Select Agent, Rathayibacter toxicus.</title>
        <authorList>
            <person name="Davis E.W.II."/>
            <person name="Tabima J.F."/>
            <person name="Weisberg A.J."/>
            <person name="Lopes L.D."/>
            <person name="Wiseman M.S."/>
            <person name="Wiseman M.S."/>
            <person name="Pupko T."/>
            <person name="Belcher M.S."/>
            <person name="Sechler A.J."/>
            <person name="Tancos M.A."/>
            <person name="Schroeder B.K."/>
            <person name="Murray T.D."/>
            <person name="Luster D.G."/>
            <person name="Schneider W.L."/>
            <person name="Rogers E."/>
            <person name="Andreote F.D."/>
            <person name="Grunwald N.J."/>
            <person name="Putnam M.L."/>
            <person name="Chang J.H."/>
        </authorList>
    </citation>
    <scope>NUCLEOTIDE SEQUENCE [LARGE SCALE GENOMIC DNA]</scope>
    <source>
        <strain evidence="2 3">FH99</strain>
    </source>
</reference>
<dbReference type="Gene3D" id="3.40.47.10">
    <property type="match status" value="1"/>
</dbReference>
<gene>
    <name evidence="2" type="ORF">C5C51_07205</name>
</gene>
<sequence length="164" mass="17221">MTLGLRIRALVGTAVNPPAVPGFILSQFAPSVLDAANRALRDAALTEAERTLTGILLLTPCGDSETRDIVKQILDEHRRLSPLLLVQSTPTSIAGKIAADWGLTGPITTLATEQKLDGPVVAAIAVELLSDDDLTALLVIRQTPPTADTPALAAASVLSRKERT</sequence>
<evidence type="ECO:0000313" key="2">
    <source>
        <dbReference type="EMBL" id="PPI14359.1"/>
    </source>
</evidence>
<protein>
    <recommendedName>
        <fullName evidence="1">Beta-ketoacyl synthase-like N-terminal domain-containing protein</fullName>
    </recommendedName>
</protein>
<dbReference type="RefSeq" id="WP_051210123.1">
    <property type="nucleotide sequence ID" value="NZ_CP010848.1"/>
</dbReference>
<dbReference type="KEGG" id="rtc:APU90_09685"/>
<dbReference type="InterPro" id="IPR016039">
    <property type="entry name" value="Thiolase-like"/>
</dbReference>
<comment type="caution">
    <text evidence="2">The sequence shown here is derived from an EMBL/GenBank/DDBJ whole genome shotgun (WGS) entry which is preliminary data.</text>
</comment>
<dbReference type="InterPro" id="IPR014030">
    <property type="entry name" value="Ketoacyl_synth_N"/>
</dbReference>
<proteinExistence type="predicted"/>
<dbReference type="Pfam" id="PF00109">
    <property type="entry name" value="ketoacyl-synt"/>
    <property type="match status" value="1"/>
</dbReference>
<dbReference type="AlphaFoldDB" id="A0A2S5Y5U6"/>
<dbReference type="Proteomes" id="UP000237966">
    <property type="component" value="Unassembled WGS sequence"/>
</dbReference>
<evidence type="ECO:0000259" key="1">
    <source>
        <dbReference type="Pfam" id="PF00109"/>
    </source>
</evidence>
<dbReference type="EMBL" id="PSWU01000012">
    <property type="protein sequence ID" value="PPI14359.1"/>
    <property type="molecule type" value="Genomic_DNA"/>
</dbReference>
<dbReference type="GO" id="GO:0016746">
    <property type="term" value="F:acyltransferase activity"/>
    <property type="evidence" value="ECO:0007669"/>
    <property type="project" value="InterPro"/>
</dbReference>
<accession>A0A2S5Y5U6</accession>
<dbReference type="SUPFAM" id="SSF53901">
    <property type="entry name" value="Thiolase-like"/>
    <property type="match status" value="1"/>
</dbReference>